<keyword evidence="4" id="KW-1185">Reference proteome</keyword>
<dbReference type="NCBIfam" id="TIGR04183">
    <property type="entry name" value="Por_Secre_tail"/>
    <property type="match status" value="1"/>
</dbReference>
<evidence type="ECO:0000313" key="4">
    <source>
        <dbReference type="Proteomes" id="UP000064893"/>
    </source>
</evidence>
<dbReference type="STRING" id="1307839.L21SP5_03837"/>
<sequence precursor="true">MKKIILILLILNIWTTAFTQDLTYSSSDMGAVGDLFYTRELQLDTADWIPADSIDPQMWNFSSLQPNQSGTIEILSKNEFPELDTLPESTMVMQNKDNSYTCLNLENNILYLLGMLIDMDGTMFPVLLDPAPEYLHFPLTIGEGGSESINHQIQGTPGDFGLTIPLHDSVRFDINVTASTMVEDTGTVTTLQYAYPAFKVSNSTIFEVDLYGKPSYGGWYLMQNDAVIDSTKGLQFYTPTYGVPVVEIQMSWQNEIQHMRMIDEDPQSIVSIHQSNIDLYPNPIKAQQTLHFSQTLSDVAIFDMNGRLIIRRTSPVAQIKLPNLPEGVYILNSTNLVKPKKIVIQ</sequence>
<proteinExistence type="predicted"/>
<name>A0A0S2I501_9BACT</name>
<evidence type="ECO:0000313" key="3">
    <source>
        <dbReference type="EMBL" id="ALO17430.1"/>
    </source>
</evidence>
<organism evidence="3 4">
    <name type="scientific">Salinivirga cyanobacteriivorans</name>
    <dbReference type="NCBI Taxonomy" id="1307839"/>
    <lineage>
        <taxon>Bacteria</taxon>
        <taxon>Pseudomonadati</taxon>
        <taxon>Bacteroidota</taxon>
        <taxon>Bacteroidia</taxon>
        <taxon>Bacteroidales</taxon>
        <taxon>Salinivirgaceae</taxon>
        <taxon>Salinivirga</taxon>
    </lineage>
</organism>
<reference evidence="3 4" key="1">
    <citation type="submission" date="2015-11" db="EMBL/GenBank/DDBJ databases">
        <title>Description and complete genome sequence of a novel strain predominating in hypersaline microbial mats and representing a new family of the Bacteriodetes phylum.</title>
        <authorList>
            <person name="Spring S."/>
            <person name="Bunk B."/>
            <person name="Sproer C."/>
            <person name="Klenk H.-P."/>
        </authorList>
    </citation>
    <scope>NUCLEOTIDE SEQUENCE [LARGE SCALE GENOMIC DNA]</scope>
    <source>
        <strain evidence="3 4">L21-Spi-D4</strain>
    </source>
</reference>
<keyword evidence="1" id="KW-0732">Signal</keyword>
<feature type="domain" description="Secretion system C-terminal sorting" evidence="2">
    <location>
        <begin position="279"/>
        <end position="344"/>
    </location>
</feature>
<protein>
    <recommendedName>
        <fullName evidence="2">Secretion system C-terminal sorting domain-containing protein</fullName>
    </recommendedName>
</protein>
<feature type="signal peptide" evidence="1">
    <location>
        <begin position="1"/>
        <end position="19"/>
    </location>
</feature>
<feature type="chain" id="PRO_5006599630" description="Secretion system C-terminal sorting domain-containing protein" evidence="1">
    <location>
        <begin position="20"/>
        <end position="345"/>
    </location>
</feature>
<dbReference type="AlphaFoldDB" id="A0A0S2I501"/>
<dbReference type="InterPro" id="IPR026444">
    <property type="entry name" value="Secre_tail"/>
</dbReference>
<dbReference type="Pfam" id="PF18962">
    <property type="entry name" value="Por_Secre_tail"/>
    <property type="match status" value="1"/>
</dbReference>
<accession>A0A0S2I501</accession>
<gene>
    <name evidence="3" type="ORF">L21SP5_03837</name>
</gene>
<dbReference type="RefSeq" id="WP_057954700.1">
    <property type="nucleotide sequence ID" value="NZ_CP013118.1"/>
</dbReference>
<dbReference type="Proteomes" id="UP000064893">
    <property type="component" value="Chromosome"/>
</dbReference>
<dbReference type="KEGG" id="blq:L21SP5_03837"/>
<evidence type="ECO:0000256" key="1">
    <source>
        <dbReference type="SAM" id="SignalP"/>
    </source>
</evidence>
<evidence type="ECO:0000259" key="2">
    <source>
        <dbReference type="Pfam" id="PF18962"/>
    </source>
</evidence>
<dbReference type="OrthoDB" id="1491720at2"/>
<dbReference type="EMBL" id="CP013118">
    <property type="protein sequence ID" value="ALO17430.1"/>
    <property type="molecule type" value="Genomic_DNA"/>
</dbReference>